<protein>
    <submittedName>
        <fullName evidence="2">Dienelactone hydrolase</fullName>
    </submittedName>
</protein>
<evidence type="ECO:0000313" key="2">
    <source>
        <dbReference type="EMBL" id="TYP76537.1"/>
    </source>
</evidence>
<dbReference type="GO" id="GO:0016787">
    <property type="term" value="F:hydrolase activity"/>
    <property type="evidence" value="ECO:0007669"/>
    <property type="project" value="UniProtKB-KW"/>
</dbReference>
<dbReference type="PANTHER" id="PTHR46623:SF6">
    <property type="entry name" value="ALPHA_BETA-HYDROLASES SUPERFAMILY PROTEIN"/>
    <property type="match status" value="1"/>
</dbReference>
<name>A0A5S5CB33_9BACL</name>
<dbReference type="InterPro" id="IPR029058">
    <property type="entry name" value="AB_hydrolase_fold"/>
</dbReference>
<proteinExistence type="predicted"/>
<gene>
    <name evidence="2" type="ORF">BCM02_103199</name>
</gene>
<dbReference type="SUPFAM" id="SSF53474">
    <property type="entry name" value="alpha/beta-Hydrolases"/>
    <property type="match status" value="1"/>
</dbReference>
<keyword evidence="3" id="KW-1185">Reference proteome</keyword>
<dbReference type="InterPro" id="IPR051049">
    <property type="entry name" value="Dienelactone_hydrolase-like"/>
</dbReference>
<keyword evidence="2" id="KW-0378">Hydrolase</keyword>
<organism evidence="2 3">
    <name type="scientific">Paenibacillus methanolicus</name>
    <dbReference type="NCBI Taxonomy" id="582686"/>
    <lineage>
        <taxon>Bacteria</taxon>
        <taxon>Bacillati</taxon>
        <taxon>Bacillota</taxon>
        <taxon>Bacilli</taxon>
        <taxon>Bacillales</taxon>
        <taxon>Paenibacillaceae</taxon>
        <taxon>Paenibacillus</taxon>
    </lineage>
</organism>
<evidence type="ECO:0000313" key="3">
    <source>
        <dbReference type="Proteomes" id="UP000323257"/>
    </source>
</evidence>
<dbReference type="EMBL" id="VNHS01000003">
    <property type="protein sequence ID" value="TYP76537.1"/>
    <property type="molecule type" value="Genomic_DNA"/>
</dbReference>
<dbReference type="AlphaFoldDB" id="A0A5S5CB33"/>
<reference evidence="2 3" key="1">
    <citation type="submission" date="2019-07" db="EMBL/GenBank/DDBJ databases">
        <title>Genomic Encyclopedia of Type Strains, Phase III (KMG-III): the genomes of soil and plant-associated and newly described type strains.</title>
        <authorList>
            <person name="Whitman W."/>
        </authorList>
    </citation>
    <scope>NUCLEOTIDE SEQUENCE [LARGE SCALE GENOMIC DNA]</scope>
    <source>
        <strain evidence="2 3">BL24</strain>
    </source>
</reference>
<evidence type="ECO:0000259" key="1">
    <source>
        <dbReference type="Pfam" id="PF01738"/>
    </source>
</evidence>
<dbReference type="Pfam" id="PF01738">
    <property type="entry name" value="DLH"/>
    <property type="match status" value="1"/>
</dbReference>
<sequence length="218" mass="24316">MNSLKVDGSDAMICIINGSDTAVIVLHEIYGMNEYMQHLCRLLANRQYDVVCPNLLDRREPFAYDQEEEAYANFMTTVGFARAKDKVDPLLSHMRQRYERLFVVGSSVGATVAWLCGERDGIAGIVGFYGSRIRSYADMTPRAPTLLFFGQEERSFHVPDLTATLNRKAGVQALILPGRHGFADPFSPNYAEPSAAEALHRMLDFLAEQETSCNGLNP</sequence>
<dbReference type="Proteomes" id="UP000323257">
    <property type="component" value="Unassembled WGS sequence"/>
</dbReference>
<dbReference type="RefSeq" id="WP_246183296.1">
    <property type="nucleotide sequence ID" value="NZ_VNHS01000003.1"/>
</dbReference>
<dbReference type="InterPro" id="IPR002925">
    <property type="entry name" value="Dienelactn_hydro"/>
</dbReference>
<dbReference type="Gene3D" id="3.40.50.1820">
    <property type="entry name" value="alpha/beta hydrolase"/>
    <property type="match status" value="1"/>
</dbReference>
<comment type="caution">
    <text evidence="2">The sequence shown here is derived from an EMBL/GenBank/DDBJ whole genome shotgun (WGS) entry which is preliminary data.</text>
</comment>
<accession>A0A5S5CB33</accession>
<dbReference type="PANTHER" id="PTHR46623">
    <property type="entry name" value="CARBOXYMETHYLENEBUTENOLIDASE-RELATED"/>
    <property type="match status" value="1"/>
</dbReference>
<feature type="domain" description="Dienelactone hydrolase" evidence="1">
    <location>
        <begin position="21"/>
        <end position="208"/>
    </location>
</feature>